<evidence type="ECO:0000256" key="5">
    <source>
        <dbReference type="ARBA" id="ARBA00022801"/>
    </source>
</evidence>
<dbReference type="Pfam" id="PF00326">
    <property type="entry name" value="Peptidase_S9"/>
    <property type="match status" value="1"/>
</dbReference>
<dbReference type="InterPro" id="IPR023302">
    <property type="entry name" value="Pept_S9A_N"/>
</dbReference>
<dbReference type="FunFam" id="3.40.50.1820:FF:000005">
    <property type="entry name" value="Prolyl endopeptidase"/>
    <property type="match status" value="1"/>
</dbReference>
<accession>A0A379MQ07</accession>
<dbReference type="Pfam" id="PF02897">
    <property type="entry name" value="Peptidase_S9_N"/>
    <property type="match status" value="1"/>
</dbReference>
<dbReference type="AlphaFoldDB" id="A0A379MQ07"/>
<dbReference type="InterPro" id="IPR029058">
    <property type="entry name" value="AB_hydrolase_fold"/>
</dbReference>
<dbReference type="GO" id="GO:0004252">
    <property type="term" value="F:serine-type endopeptidase activity"/>
    <property type="evidence" value="ECO:0007669"/>
    <property type="project" value="UniProtKB-EC"/>
</dbReference>
<evidence type="ECO:0000313" key="12">
    <source>
        <dbReference type="Proteomes" id="UP000255233"/>
    </source>
</evidence>
<organism evidence="11 12">
    <name type="scientific">Rikenella microfusus</name>
    <dbReference type="NCBI Taxonomy" id="28139"/>
    <lineage>
        <taxon>Bacteria</taxon>
        <taxon>Pseudomonadati</taxon>
        <taxon>Bacteroidota</taxon>
        <taxon>Bacteroidia</taxon>
        <taxon>Bacteroidales</taxon>
        <taxon>Rikenellaceae</taxon>
        <taxon>Rikenella</taxon>
    </lineage>
</organism>
<dbReference type="OrthoDB" id="9801421at2"/>
<protein>
    <recommendedName>
        <fullName evidence="3">prolyl oligopeptidase</fullName>
        <ecNumber evidence="3">3.4.21.26</ecNumber>
    </recommendedName>
    <alternativeName>
        <fullName evidence="8">Proline-specific endopeptidase</fullName>
    </alternativeName>
</protein>
<dbReference type="PRINTS" id="PR00862">
    <property type="entry name" value="PROLIGOPTASE"/>
</dbReference>
<evidence type="ECO:0000256" key="7">
    <source>
        <dbReference type="ARBA" id="ARBA00060121"/>
    </source>
</evidence>
<dbReference type="GO" id="GO:0005829">
    <property type="term" value="C:cytosol"/>
    <property type="evidence" value="ECO:0007669"/>
    <property type="project" value="TreeGrafter"/>
</dbReference>
<dbReference type="InterPro" id="IPR051167">
    <property type="entry name" value="Prolyl_oligopep/macrocyclase"/>
</dbReference>
<keyword evidence="4" id="KW-0645">Protease</keyword>
<dbReference type="Gene3D" id="3.40.50.1820">
    <property type="entry name" value="alpha/beta hydrolase"/>
    <property type="match status" value="1"/>
</dbReference>
<evidence type="ECO:0000256" key="6">
    <source>
        <dbReference type="ARBA" id="ARBA00022825"/>
    </source>
</evidence>
<evidence type="ECO:0000256" key="8">
    <source>
        <dbReference type="ARBA" id="ARBA00081187"/>
    </source>
</evidence>
<dbReference type="GO" id="GO:0070012">
    <property type="term" value="F:oligopeptidase activity"/>
    <property type="evidence" value="ECO:0007669"/>
    <property type="project" value="TreeGrafter"/>
</dbReference>
<comment type="catalytic activity">
    <reaction evidence="1">
        <text>Hydrolysis of Pro-|-Xaa &gt;&gt; Ala-|-Xaa in oligopeptides.</text>
        <dbReference type="EC" id="3.4.21.26"/>
    </reaction>
</comment>
<evidence type="ECO:0000256" key="1">
    <source>
        <dbReference type="ARBA" id="ARBA00001070"/>
    </source>
</evidence>
<dbReference type="PANTHER" id="PTHR42881">
    <property type="entry name" value="PROLYL ENDOPEPTIDASE"/>
    <property type="match status" value="1"/>
</dbReference>
<keyword evidence="12" id="KW-1185">Reference proteome</keyword>
<dbReference type="RefSeq" id="WP_037291427.1">
    <property type="nucleotide sequence ID" value="NZ_UGVL01000001.1"/>
</dbReference>
<feature type="domain" description="Peptidase S9A N-terminal" evidence="10">
    <location>
        <begin position="31"/>
        <end position="433"/>
    </location>
</feature>
<reference evidence="11 12" key="1">
    <citation type="submission" date="2018-06" db="EMBL/GenBank/DDBJ databases">
        <authorList>
            <consortium name="Pathogen Informatics"/>
            <person name="Doyle S."/>
        </authorList>
    </citation>
    <scope>NUCLEOTIDE SEQUENCE [LARGE SCALE GENOMIC DNA]</scope>
    <source>
        <strain evidence="11 12">NCTC11190</strain>
    </source>
</reference>
<dbReference type="GO" id="GO:0006508">
    <property type="term" value="P:proteolysis"/>
    <property type="evidence" value="ECO:0007669"/>
    <property type="project" value="UniProtKB-KW"/>
</dbReference>
<dbReference type="SUPFAM" id="SSF53474">
    <property type="entry name" value="alpha/beta-Hydrolases"/>
    <property type="match status" value="1"/>
</dbReference>
<keyword evidence="6" id="KW-0720">Serine protease</keyword>
<gene>
    <name evidence="11" type="ORF">NCTC11190_00815</name>
</gene>
<dbReference type="InterPro" id="IPR002470">
    <property type="entry name" value="Peptidase_S9A"/>
</dbReference>
<dbReference type="PANTHER" id="PTHR42881:SF2">
    <property type="entry name" value="PROLYL ENDOPEPTIDASE"/>
    <property type="match status" value="1"/>
</dbReference>
<dbReference type="EMBL" id="UGVL01000001">
    <property type="protein sequence ID" value="SUE33605.1"/>
    <property type="molecule type" value="Genomic_DNA"/>
</dbReference>
<dbReference type="Proteomes" id="UP000255233">
    <property type="component" value="Unassembled WGS sequence"/>
</dbReference>
<evidence type="ECO:0000256" key="2">
    <source>
        <dbReference type="ARBA" id="ARBA00005228"/>
    </source>
</evidence>
<proteinExistence type="inferred from homology"/>
<name>A0A379MQ07_9BACT</name>
<evidence type="ECO:0000256" key="4">
    <source>
        <dbReference type="ARBA" id="ARBA00022670"/>
    </source>
</evidence>
<keyword evidence="5 11" id="KW-0378">Hydrolase</keyword>
<sequence length="712" mass="79301">MSFHTLCGLAAITAALTSCQNAMTIKTKPYPVARMDTTVQDNYHGTIVKDPYRWLEDDNSAETAAWVRAQNEVTQDYLSQIPYRGRIEERLTQLYDYPKEGTPFRVGEYYFFYKNDGLQNQSVLYYQKGLDGAPEVFLDPNALSDNGTAALNTVTFSKDDRYAAYSVSRSGSDWVEIFVMEVATRKQLADKIEWVKFSGASWGRDGFYYSRYDAPAPGTSAYSAKNEYQKVYFHKLGTPQTEDVLVYEDREHPLRYFSGFVSDDFKWLFIVASEGTSGTEILYKNTTVPGAPFKTLFKGFANDYAVIDCEDDKALVLTNDAAPNFRLVSVDLNAAAPAVTDVIPQSENLLQWVTTAGGAIFAGYLKDASSRVYQYDRTGKQVREIPLPGIGTAAGFDGKKDDKEVFYGFSSFNVPPTSYRYSIADGTSTLYRQTKVNFDVSSFQVDQVFYTSKDGTRVPMFLVYKKGLKRDGNNPVYLYAYGGFNISRTPGFSASNILLLEQGGIYALANIRGGGEYGEAWHRAGMLEKKQNVFDDFIAAAEYLIAEKYTSPKKLAIAGGSNGGLLIGACLTQRPDLYCATFPMVGVLDMLRYHRFTIGWGWVVEYGSADNATDFPYLYKYSPLHNIRPGVCYPPTMIMTADHDDRVVPAHSFKFGATLQAAQTAAPGCDNPILLRVESDAGHGAGKPVSKTIREQADIWSFFLWNAGVREL</sequence>
<dbReference type="InterPro" id="IPR001375">
    <property type="entry name" value="Peptidase_S9_cat"/>
</dbReference>
<dbReference type="Gene3D" id="2.130.10.120">
    <property type="entry name" value="Prolyl oligopeptidase, N-terminal domain"/>
    <property type="match status" value="1"/>
</dbReference>
<comment type="similarity">
    <text evidence="2">Belongs to the peptidase S9A family.</text>
</comment>
<dbReference type="InterPro" id="IPR002471">
    <property type="entry name" value="Pept_S9_AS"/>
</dbReference>
<dbReference type="PROSITE" id="PS00708">
    <property type="entry name" value="PRO_ENDOPEP_SER"/>
    <property type="match status" value="1"/>
</dbReference>
<evidence type="ECO:0000313" key="11">
    <source>
        <dbReference type="EMBL" id="SUE33605.1"/>
    </source>
</evidence>
<evidence type="ECO:0000259" key="10">
    <source>
        <dbReference type="Pfam" id="PF02897"/>
    </source>
</evidence>
<dbReference type="STRING" id="880526.GCA_000427365_00631"/>
<evidence type="ECO:0000259" key="9">
    <source>
        <dbReference type="Pfam" id="PF00326"/>
    </source>
</evidence>
<comment type="function">
    <text evidence="7">Cleaves peptide bonds on the C-terminal side of prolyl residues within peptides that are up to approximately 30 amino acids long. Has an absolute requirement for an X-Pro bond in the trans configuration immediately preceding the Pro-Y scissible bond.</text>
</comment>
<dbReference type="EC" id="3.4.21.26" evidence="3"/>
<feature type="domain" description="Peptidase S9 prolyl oligopeptidase catalytic" evidence="9">
    <location>
        <begin position="491"/>
        <end position="708"/>
    </location>
</feature>
<dbReference type="SUPFAM" id="SSF50993">
    <property type="entry name" value="Peptidase/esterase 'gauge' domain"/>
    <property type="match status" value="1"/>
</dbReference>
<evidence type="ECO:0000256" key="3">
    <source>
        <dbReference type="ARBA" id="ARBA00011897"/>
    </source>
</evidence>